<evidence type="ECO:0000256" key="5">
    <source>
        <dbReference type="SAM" id="MobiDB-lite"/>
    </source>
</evidence>
<name>A0A3M0GKC7_9ACTN</name>
<feature type="region of interest" description="Disordered" evidence="5">
    <location>
        <begin position="1"/>
        <end position="99"/>
    </location>
</feature>
<evidence type="ECO:0000256" key="2">
    <source>
        <dbReference type="ARBA" id="ARBA00022692"/>
    </source>
</evidence>
<evidence type="ECO:0000256" key="4">
    <source>
        <dbReference type="ARBA" id="ARBA00023136"/>
    </source>
</evidence>
<dbReference type="Proteomes" id="UP000275256">
    <property type="component" value="Unassembled WGS sequence"/>
</dbReference>
<dbReference type="PANTHER" id="PTHR30168">
    <property type="entry name" value="PUTATIVE MEMBRANE PROTEIN YPFJ"/>
    <property type="match status" value="1"/>
</dbReference>
<dbReference type="Pfam" id="PF04228">
    <property type="entry name" value="Zn_peptidase"/>
    <property type="match status" value="1"/>
</dbReference>
<dbReference type="RefSeq" id="WP_121900612.1">
    <property type="nucleotide sequence ID" value="NZ_REFW01000001.1"/>
</dbReference>
<gene>
    <name evidence="7" type="ORF">EAX62_05630</name>
</gene>
<comment type="subcellular location">
    <subcellularLocation>
        <location evidence="1">Membrane</location>
        <topology evidence="1">Single-pass membrane protein</topology>
    </subcellularLocation>
</comment>
<protein>
    <recommendedName>
        <fullName evidence="9">Peptidase</fullName>
    </recommendedName>
</protein>
<evidence type="ECO:0000256" key="1">
    <source>
        <dbReference type="ARBA" id="ARBA00004167"/>
    </source>
</evidence>
<reference evidence="7 8" key="1">
    <citation type="submission" date="2018-10" db="EMBL/GenBank/DDBJ databases">
        <title>Tessaracoccus antarcticuss sp. nov., isolated from sediment.</title>
        <authorList>
            <person name="Zhou L.Y."/>
            <person name="Du Z.J."/>
        </authorList>
    </citation>
    <scope>NUCLEOTIDE SEQUENCE [LARGE SCALE GENOMIC DNA]</scope>
    <source>
        <strain evidence="7 8">JDX10</strain>
    </source>
</reference>
<dbReference type="GO" id="GO:0016020">
    <property type="term" value="C:membrane"/>
    <property type="evidence" value="ECO:0007669"/>
    <property type="project" value="UniProtKB-SubCell"/>
</dbReference>
<dbReference type="OrthoDB" id="9774900at2"/>
<proteinExistence type="predicted"/>
<feature type="compositionally biased region" description="Pro residues" evidence="5">
    <location>
        <begin position="10"/>
        <end position="19"/>
    </location>
</feature>
<keyword evidence="4 6" id="KW-0472">Membrane</keyword>
<dbReference type="PANTHER" id="PTHR30168:SF0">
    <property type="entry name" value="INNER MEMBRANE PROTEIN"/>
    <property type="match status" value="1"/>
</dbReference>
<sequence>MTQPGFTPRPGFPPAPGPAPQGWGPPQRPAQQGFGQQGGFGQQQGFGQQGAHGQQQGFTQHQNFGQWGGQPPWGGPPPQLQQNRPGQWGTSAPAPRKRRGPLPLLLVAAVVLLGLLGYAALSRPGTDTVESDYRNEDYVVPSTSDPVSDIPIPEYESDIAAWLNDNPLYQQQLASPVRCDVGPLEDPASIGDDALQTRMRGFVECLTRVWGPALETSGFEAYQPTLYVYPAGTEVSTSCGTQPSLNAFYCAADQNLYLAADILRILPVAQGKDPVAFDLIIAHEYGHAIQGRTGVFAASHYLVSQTTGSESLEVSRRIELQADCFAGDGLHSLSESMSLGQTQQDAFKEISYEIGDDRLAQRFDVEMEEGDHGLGENRQLWAARGLTGDALSVCNTFVAPSSEVR</sequence>
<comment type="caution">
    <text evidence="7">The sequence shown here is derived from an EMBL/GenBank/DDBJ whole genome shotgun (WGS) entry which is preliminary data.</text>
</comment>
<evidence type="ECO:0000256" key="6">
    <source>
        <dbReference type="SAM" id="Phobius"/>
    </source>
</evidence>
<dbReference type="InterPro" id="IPR007343">
    <property type="entry name" value="Uncharacterised_pept_Zn_put"/>
</dbReference>
<feature type="compositionally biased region" description="Low complexity" evidence="5">
    <location>
        <begin position="51"/>
        <end position="65"/>
    </location>
</feature>
<dbReference type="EMBL" id="REFW01000001">
    <property type="protein sequence ID" value="RMB62063.1"/>
    <property type="molecule type" value="Genomic_DNA"/>
</dbReference>
<feature type="compositionally biased region" description="Gly residues" evidence="5">
    <location>
        <begin position="35"/>
        <end position="50"/>
    </location>
</feature>
<evidence type="ECO:0008006" key="9">
    <source>
        <dbReference type="Google" id="ProtNLM"/>
    </source>
</evidence>
<feature type="transmembrane region" description="Helical" evidence="6">
    <location>
        <begin position="102"/>
        <end position="121"/>
    </location>
</feature>
<evidence type="ECO:0000313" key="7">
    <source>
        <dbReference type="EMBL" id="RMB62063.1"/>
    </source>
</evidence>
<accession>A0A3M0GKC7</accession>
<feature type="compositionally biased region" description="Low complexity" evidence="5">
    <location>
        <begin position="20"/>
        <end position="34"/>
    </location>
</feature>
<keyword evidence="2 6" id="KW-0812">Transmembrane</keyword>
<organism evidence="7 8">
    <name type="scientific">Tessaracoccus antarcticus</name>
    <dbReference type="NCBI Taxonomy" id="2479848"/>
    <lineage>
        <taxon>Bacteria</taxon>
        <taxon>Bacillati</taxon>
        <taxon>Actinomycetota</taxon>
        <taxon>Actinomycetes</taxon>
        <taxon>Propionibacteriales</taxon>
        <taxon>Propionibacteriaceae</taxon>
        <taxon>Tessaracoccus</taxon>
    </lineage>
</organism>
<dbReference type="AlphaFoldDB" id="A0A3M0GKC7"/>
<evidence type="ECO:0000256" key="3">
    <source>
        <dbReference type="ARBA" id="ARBA00022989"/>
    </source>
</evidence>
<keyword evidence="3 6" id="KW-1133">Transmembrane helix</keyword>
<evidence type="ECO:0000313" key="8">
    <source>
        <dbReference type="Proteomes" id="UP000275256"/>
    </source>
</evidence>
<keyword evidence="8" id="KW-1185">Reference proteome</keyword>